<reference evidence="2" key="1">
    <citation type="journal article" date="2023" name="Science">
        <title>Genome structures resolve the early diversification of teleost fishes.</title>
        <authorList>
            <person name="Parey E."/>
            <person name="Louis A."/>
            <person name="Montfort J."/>
            <person name="Bouchez O."/>
            <person name="Roques C."/>
            <person name="Iampietro C."/>
            <person name="Lluch J."/>
            <person name="Castinel A."/>
            <person name="Donnadieu C."/>
            <person name="Desvignes T."/>
            <person name="Floi Bucao C."/>
            <person name="Jouanno E."/>
            <person name="Wen M."/>
            <person name="Mejri S."/>
            <person name="Dirks R."/>
            <person name="Jansen H."/>
            <person name="Henkel C."/>
            <person name="Chen W.J."/>
            <person name="Zahm M."/>
            <person name="Cabau C."/>
            <person name="Klopp C."/>
            <person name="Thompson A.W."/>
            <person name="Robinson-Rechavi M."/>
            <person name="Braasch I."/>
            <person name="Lecointre G."/>
            <person name="Bobe J."/>
            <person name="Postlethwait J.H."/>
            <person name="Berthelot C."/>
            <person name="Roest Crollius H."/>
            <person name="Guiguen Y."/>
        </authorList>
    </citation>
    <scope>NUCLEOTIDE SEQUENCE</scope>
    <source>
        <strain evidence="2">NC1722</strain>
    </source>
</reference>
<dbReference type="EMBL" id="JAINUG010000002">
    <property type="protein sequence ID" value="KAJ8418456.1"/>
    <property type="molecule type" value="Genomic_DNA"/>
</dbReference>
<proteinExistence type="predicted"/>
<sequence length="111" mass="12098">MSGLSPPLCFTSGSETRACSLILLHSVTDRQTLGSLPLLKSSIRTRKRVRGIMEEGEAGGFDGGSGVHGSANHPRPPPLYPDVFLLHWREEGQRRQKTDIGDVQGNCTAWI</sequence>
<accession>A0AAD7TCL6</accession>
<keyword evidence="3" id="KW-1185">Reference proteome</keyword>
<organism evidence="2 3">
    <name type="scientific">Aldrovandia affinis</name>
    <dbReference type="NCBI Taxonomy" id="143900"/>
    <lineage>
        <taxon>Eukaryota</taxon>
        <taxon>Metazoa</taxon>
        <taxon>Chordata</taxon>
        <taxon>Craniata</taxon>
        <taxon>Vertebrata</taxon>
        <taxon>Euteleostomi</taxon>
        <taxon>Actinopterygii</taxon>
        <taxon>Neopterygii</taxon>
        <taxon>Teleostei</taxon>
        <taxon>Notacanthiformes</taxon>
        <taxon>Halosauridae</taxon>
        <taxon>Aldrovandia</taxon>
    </lineage>
</organism>
<dbReference type="AlphaFoldDB" id="A0AAD7TCL6"/>
<feature type="compositionally biased region" description="Gly residues" evidence="1">
    <location>
        <begin position="58"/>
        <end position="67"/>
    </location>
</feature>
<comment type="caution">
    <text evidence="2">The sequence shown here is derived from an EMBL/GenBank/DDBJ whole genome shotgun (WGS) entry which is preliminary data.</text>
</comment>
<gene>
    <name evidence="2" type="ORF">AAFF_G00141650</name>
</gene>
<name>A0AAD7TCL6_9TELE</name>
<evidence type="ECO:0000313" key="3">
    <source>
        <dbReference type="Proteomes" id="UP001221898"/>
    </source>
</evidence>
<protein>
    <submittedName>
        <fullName evidence="2">Uncharacterized protein</fullName>
    </submittedName>
</protein>
<feature type="region of interest" description="Disordered" evidence="1">
    <location>
        <begin position="55"/>
        <end position="77"/>
    </location>
</feature>
<evidence type="ECO:0000256" key="1">
    <source>
        <dbReference type="SAM" id="MobiDB-lite"/>
    </source>
</evidence>
<dbReference type="Proteomes" id="UP001221898">
    <property type="component" value="Unassembled WGS sequence"/>
</dbReference>
<evidence type="ECO:0000313" key="2">
    <source>
        <dbReference type="EMBL" id="KAJ8418456.1"/>
    </source>
</evidence>